<dbReference type="InterPro" id="IPR006843">
    <property type="entry name" value="PAP/fibrillin_dom"/>
</dbReference>
<protein>
    <submittedName>
        <fullName evidence="2">PAP_fibrillin</fullName>
    </submittedName>
</protein>
<dbReference type="OrthoDB" id="573488at2"/>
<accession>A0A563VPG4</accession>
<name>A0A563VPG4_9CYAN</name>
<proteinExistence type="predicted"/>
<dbReference type="AlphaFoldDB" id="A0A563VPG4"/>
<dbReference type="PANTHER" id="PTHR31906">
    <property type="entry name" value="PLASTID-LIPID-ASSOCIATED PROTEIN 4, CHLOROPLASTIC-RELATED"/>
    <property type="match status" value="1"/>
</dbReference>
<dbReference type="Proteomes" id="UP000320055">
    <property type="component" value="Unassembled WGS sequence"/>
</dbReference>
<dbReference type="EMBL" id="CAACVJ010000105">
    <property type="protein sequence ID" value="VEP13300.1"/>
    <property type="molecule type" value="Genomic_DNA"/>
</dbReference>
<keyword evidence="3" id="KW-1185">Reference proteome</keyword>
<feature type="domain" description="Plastid lipid-associated protein/fibrillin conserved" evidence="1">
    <location>
        <begin position="36"/>
        <end position="210"/>
    </location>
</feature>
<sequence length="213" mass="24059">MQEIPNRLTIKQNLISEIEELKSQTSTLVDSPITDLEIQPQKVQLISSLTQALEKFNPFPRPLLYASNLLDGIWLLQYSTAREIRSLKRLPLGFLVGKIYQIIDINHASFENKAWVQHSFGLLSGYVRVTATFEPSKQGDDQLPNQKINIDFQQRFLGINQILGIKTDLLDPIRVVEAKNPTGRIPSLNLTYIDATMRIGRGGDGSLFILTRA</sequence>
<reference evidence="2 3" key="1">
    <citation type="submission" date="2019-01" db="EMBL/GenBank/DDBJ databases">
        <authorList>
            <person name="Brito A."/>
        </authorList>
    </citation>
    <scope>NUCLEOTIDE SEQUENCE [LARGE SCALE GENOMIC DNA]</scope>
    <source>
        <strain evidence="2">1</strain>
    </source>
</reference>
<evidence type="ECO:0000313" key="2">
    <source>
        <dbReference type="EMBL" id="VEP13300.1"/>
    </source>
</evidence>
<organism evidence="2 3">
    <name type="scientific">Hyella patelloides LEGE 07179</name>
    <dbReference type="NCBI Taxonomy" id="945734"/>
    <lineage>
        <taxon>Bacteria</taxon>
        <taxon>Bacillati</taxon>
        <taxon>Cyanobacteriota</taxon>
        <taxon>Cyanophyceae</taxon>
        <taxon>Pleurocapsales</taxon>
        <taxon>Hyellaceae</taxon>
        <taxon>Hyella</taxon>
    </lineage>
</organism>
<evidence type="ECO:0000313" key="3">
    <source>
        <dbReference type="Proteomes" id="UP000320055"/>
    </source>
</evidence>
<gene>
    <name evidence="2" type="ORF">H1P_1930001</name>
</gene>
<dbReference type="InterPro" id="IPR039633">
    <property type="entry name" value="PAP"/>
</dbReference>
<dbReference type="RefSeq" id="WP_144871544.1">
    <property type="nucleotide sequence ID" value="NZ_LR213943.1"/>
</dbReference>
<dbReference type="Pfam" id="PF04755">
    <property type="entry name" value="PAP_fibrillin"/>
    <property type="match status" value="1"/>
</dbReference>
<evidence type="ECO:0000259" key="1">
    <source>
        <dbReference type="Pfam" id="PF04755"/>
    </source>
</evidence>